<evidence type="ECO:0000313" key="1">
    <source>
        <dbReference type="EMBL" id="MCI0755849.1"/>
    </source>
</evidence>
<proteinExistence type="predicted"/>
<dbReference type="Pfam" id="PF13561">
    <property type="entry name" value="adh_short_C2"/>
    <property type="match status" value="1"/>
</dbReference>
<dbReference type="Gene3D" id="3.40.50.720">
    <property type="entry name" value="NAD(P)-binding Rossmann-like Domain"/>
    <property type="match status" value="1"/>
</dbReference>
<reference evidence="1 2" key="1">
    <citation type="submission" date="2022-03" db="EMBL/GenBank/DDBJ databases">
        <title>Complete genome analysis of Roseomonas KG 17.1 : a prolific producer of plant growth promoters.</title>
        <authorList>
            <person name="Saadouli I."/>
            <person name="Najjari A."/>
            <person name="Mosbah A."/>
            <person name="Ouzari H.I."/>
        </authorList>
    </citation>
    <scope>NUCLEOTIDE SEQUENCE [LARGE SCALE GENOMIC DNA]</scope>
    <source>
        <strain evidence="1 2">KG17-1</strain>
    </source>
</reference>
<gene>
    <name evidence="1" type="ORF">MON41_19470</name>
</gene>
<dbReference type="InterPro" id="IPR036291">
    <property type="entry name" value="NAD(P)-bd_dom_sf"/>
</dbReference>
<dbReference type="Proteomes" id="UP001201985">
    <property type="component" value="Unassembled WGS sequence"/>
</dbReference>
<comment type="caution">
    <text evidence="1">The sequence shown here is derived from an EMBL/GenBank/DDBJ whole genome shotgun (WGS) entry which is preliminary data.</text>
</comment>
<dbReference type="RefSeq" id="WP_120010048.1">
    <property type="nucleotide sequence ID" value="NZ_JALBUU010000078.1"/>
</dbReference>
<dbReference type="EMBL" id="JALBUU010000078">
    <property type="protein sequence ID" value="MCI0755849.1"/>
    <property type="molecule type" value="Genomic_DNA"/>
</dbReference>
<dbReference type="SUPFAM" id="SSF51735">
    <property type="entry name" value="NAD(P)-binding Rossmann-fold domains"/>
    <property type="match status" value="1"/>
</dbReference>
<sequence length="62" mass="6417">MPTDMASDVAGELPNRDAILGMHPIRGIAPLEDVPETVCFLVGPLAGYITGETLNIAIGLGI</sequence>
<evidence type="ECO:0000313" key="2">
    <source>
        <dbReference type="Proteomes" id="UP001201985"/>
    </source>
</evidence>
<protein>
    <submittedName>
        <fullName evidence="1">SDR family oxidoreductase</fullName>
    </submittedName>
</protein>
<keyword evidence="2" id="KW-1185">Reference proteome</keyword>
<dbReference type="InterPro" id="IPR002347">
    <property type="entry name" value="SDR_fam"/>
</dbReference>
<accession>A0ABS9W972</accession>
<organism evidence="1 2">
    <name type="scientific">Teichococcus vastitatis</name>
    <dbReference type="NCBI Taxonomy" id="2307076"/>
    <lineage>
        <taxon>Bacteria</taxon>
        <taxon>Pseudomonadati</taxon>
        <taxon>Pseudomonadota</taxon>
        <taxon>Alphaproteobacteria</taxon>
        <taxon>Acetobacterales</taxon>
        <taxon>Roseomonadaceae</taxon>
        <taxon>Roseomonas</taxon>
    </lineage>
</organism>
<name>A0ABS9W972_9PROT</name>